<dbReference type="SMART" id="SM00356">
    <property type="entry name" value="ZnF_C3H1"/>
    <property type="match status" value="2"/>
</dbReference>
<feature type="region of interest" description="Disordered" evidence="6">
    <location>
        <begin position="52"/>
        <end position="84"/>
    </location>
</feature>
<sequence>MEPVEANAHIQHSEEPNYSYLLSLFDDSDYPMPIPKLRGPLPQLPSPILQLRGPSSPPQLGPPFPPLRGPPFPPQLGPPFPPLRGISAPLPLPLPQLRGPLPQLPSPILQLRGPSSPLQLGPRFPPLRGPFPPQLGPPFPPLRGISAPLPLVVQGSPKTEMCKFWQNNLPCPRTVCRFAHGEHELHLVTYHKSYKSKICRNVFSERGCDYGTRCHFKHLPDK</sequence>
<reference evidence="9" key="1">
    <citation type="journal article" date="2017" name="Front. Plant Sci.">
        <title>Climate Clever Clovers: New Paradigm to Reduce the Environmental Footprint of Ruminants by Breeding Low Methanogenic Forages Utilizing Haplotype Variation.</title>
        <authorList>
            <person name="Kaur P."/>
            <person name="Appels R."/>
            <person name="Bayer P.E."/>
            <person name="Keeble-Gagnere G."/>
            <person name="Wang J."/>
            <person name="Hirakawa H."/>
            <person name="Shirasawa K."/>
            <person name="Vercoe P."/>
            <person name="Stefanova K."/>
            <person name="Durmic Z."/>
            <person name="Nichols P."/>
            <person name="Revell C."/>
            <person name="Isobe S.N."/>
            <person name="Edwards D."/>
            <person name="Erskine W."/>
        </authorList>
    </citation>
    <scope>NUCLEOTIDE SEQUENCE [LARGE SCALE GENOMIC DNA]</scope>
    <source>
        <strain evidence="9">cv. Daliak</strain>
    </source>
</reference>
<evidence type="ECO:0000256" key="3">
    <source>
        <dbReference type="ARBA" id="ARBA00022771"/>
    </source>
</evidence>
<dbReference type="GO" id="GO:0003729">
    <property type="term" value="F:mRNA binding"/>
    <property type="evidence" value="ECO:0007669"/>
    <property type="project" value="InterPro"/>
</dbReference>
<feature type="domain" description="C3H1-type" evidence="7">
    <location>
        <begin position="156"/>
        <end position="183"/>
    </location>
</feature>
<keyword evidence="4 5" id="KW-0862">Zinc</keyword>
<dbReference type="OrthoDB" id="410307at2759"/>
<dbReference type="Proteomes" id="UP000242715">
    <property type="component" value="Unassembled WGS sequence"/>
</dbReference>
<dbReference type="PANTHER" id="PTHR12547">
    <property type="entry name" value="CCCH ZINC FINGER/TIS11-RELATED"/>
    <property type="match status" value="1"/>
</dbReference>
<gene>
    <name evidence="8" type="ORF">TSUD_383040</name>
</gene>
<accession>A0A2Z6LN41</accession>
<evidence type="ECO:0000313" key="9">
    <source>
        <dbReference type="Proteomes" id="UP000242715"/>
    </source>
</evidence>
<keyword evidence="9" id="KW-1185">Reference proteome</keyword>
<feature type="domain" description="C3H1-type" evidence="7">
    <location>
        <begin position="193"/>
        <end position="221"/>
    </location>
</feature>
<feature type="compositionally biased region" description="Pro residues" evidence="6">
    <location>
        <begin position="55"/>
        <end position="82"/>
    </location>
</feature>
<dbReference type="AlphaFoldDB" id="A0A2Z6LN41"/>
<proteinExistence type="predicted"/>
<protein>
    <recommendedName>
        <fullName evidence="7">C3H1-type domain-containing protein</fullName>
    </recommendedName>
</protein>
<dbReference type="EMBL" id="DF973200">
    <property type="protein sequence ID" value="GAU19609.1"/>
    <property type="molecule type" value="Genomic_DNA"/>
</dbReference>
<name>A0A2Z6LN41_TRISU</name>
<keyword evidence="2" id="KW-0677">Repeat</keyword>
<keyword evidence="1 5" id="KW-0479">Metal-binding</keyword>
<evidence type="ECO:0000256" key="6">
    <source>
        <dbReference type="SAM" id="MobiDB-lite"/>
    </source>
</evidence>
<evidence type="ECO:0000256" key="4">
    <source>
        <dbReference type="ARBA" id="ARBA00022833"/>
    </source>
</evidence>
<evidence type="ECO:0000256" key="1">
    <source>
        <dbReference type="ARBA" id="ARBA00022723"/>
    </source>
</evidence>
<feature type="zinc finger region" description="C3H1-type" evidence="5">
    <location>
        <begin position="193"/>
        <end position="221"/>
    </location>
</feature>
<dbReference type="InterPro" id="IPR045877">
    <property type="entry name" value="ZFP36-like"/>
</dbReference>
<dbReference type="PANTHER" id="PTHR12547:SF18">
    <property type="entry name" value="PROTEIN TIS11"/>
    <property type="match status" value="1"/>
</dbReference>
<feature type="zinc finger region" description="C3H1-type" evidence="5">
    <location>
        <begin position="156"/>
        <end position="183"/>
    </location>
</feature>
<dbReference type="SUPFAM" id="SSF90229">
    <property type="entry name" value="CCCH zinc finger"/>
    <property type="match status" value="2"/>
</dbReference>
<dbReference type="PROSITE" id="PS50103">
    <property type="entry name" value="ZF_C3H1"/>
    <property type="match status" value="2"/>
</dbReference>
<dbReference type="Gene3D" id="4.10.1000.10">
    <property type="entry name" value="Zinc finger, CCCH-type"/>
    <property type="match status" value="2"/>
</dbReference>
<evidence type="ECO:0000313" key="8">
    <source>
        <dbReference type="EMBL" id="GAU19609.1"/>
    </source>
</evidence>
<dbReference type="InterPro" id="IPR036855">
    <property type="entry name" value="Znf_CCCH_sf"/>
</dbReference>
<evidence type="ECO:0000256" key="2">
    <source>
        <dbReference type="ARBA" id="ARBA00022737"/>
    </source>
</evidence>
<organism evidence="8 9">
    <name type="scientific">Trifolium subterraneum</name>
    <name type="common">Subterranean clover</name>
    <dbReference type="NCBI Taxonomy" id="3900"/>
    <lineage>
        <taxon>Eukaryota</taxon>
        <taxon>Viridiplantae</taxon>
        <taxon>Streptophyta</taxon>
        <taxon>Embryophyta</taxon>
        <taxon>Tracheophyta</taxon>
        <taxon>Spermatophyta</taxon>
        <taxon>Magnoliopsida</taxon>
        <taxon>eudicotyledons</taxon>
        <taxon>Gunneridae</taxon>
        <taxon>Pentapetalae</taxon>
        <taxon>rosids</taxon>
        <taxon>fabids</taxon>
        <taxon>Fabales</taxon>
        <taxon>Fabaceae</taxon>
        <taxon>Papilionoideae</taxon>
        <taxon>50 kb inversion clade</taxon>
        <taxon>NPAAA clade</taxon>
        <taxon>Hologalegina</taxon>
        <taxon>IRL clade</taxon>
        <taxon>Trifolieae</taxon>
        <taxon>Trifolium</taxon>
    </lineage>
</organism>
<dbReference type="InterPro" id="IPR000571">
    <property type="entry name" value="Znf_CCCH"/>
</dbReference>
<evidence type="ECO:0000256" key="5">
    <source>
        <dbReference type="PROSITE-ProRule" id="PRU00723"/>
    </source>
</evidence>
<dbReference type="GO" id="GO:0008270">
    <property type="term" value="F:zinc ion binding"/>
    <property type="evidence" value="ECO:0007669"/>
    <property type="project" value="UniProtKB-KW"/>
</dbReference>
<keyword evidence="3 5" id="KW-0863">Zinc-finger</keyword>
<evidence type="ECO:0000259" key="7">
    <source>
        <dbReference type="PROSITE" id="PS50103"/>
    </source>
</evidence>